<dbReference type="InterPro" id="IPR027040">
    <property type="entry name" value="PSMD4"/>
</dbReference>
<dbReference type="InterPro" id="IPR002035">
    <property type="entry name" value="VWF_A"/>
</dbReference>
<dbReference type="GO" id="GO:0005829">
    <property type="term" value="C:cytosol"/>
    <property type="evidence" value="ECO:0007669"/>
    <property type="project" value="Ensembl"/>
</dbReference>
<dbReference type="PANTHER" id="PTHR10223:SF0">
    <property type="entry name" value="26S PROTEASOME NON-ATPASE REGULATORY SUBUNIT 4"/>
    <property type="match status" value="1"/>
</dbReference>
<accession>G1MQS4</accession>
<dbReference type="GO" id="GO:0031593">
    <property type="term" value="F:polyubiquitin modification-dependent protein binding"/>
    <property type="evidence" value="ECO:0007669"/>
    <property type="project" value="TreeGrafter"/>
</dbReference>
<gene>
    <name evidence="8" type="primary">PSMD4</name>
</gene>
<feature type="compositionally biased region" description="Basic and acidic residues" evidence="6">
    <location>
        <begin position="223"/>
        <end position="236"/>
    </location>
</feature>
<dbReference type="FunFam" id="6.10.300.40:FF:000001">
    <property type="entry name" value="26S proteasome non-ATPase regulatory subunit 4"/>
    <property type="match status" value="1"/>
</dbReference>
<evidence type="ECO:0000259" key="7">
    <source>
        <dbReference type="PROSITE" id="PS50234"/>
    </source>
</evidence>
<dbReference type="PROSITE" id="PS50234">
    <property type="entry name" value="VWFA"/>
    <property type="match status" value="1"/>
</dbReference>
<dbReference type="HOGENOM" id="CLU_033293_0_1_1"/>
<dbReference type="GO" id="GO:0008540">
    <property type="term" value="C:proteasome regulatory particle, base subcomplex"/>
    <property type="evidence" value="ECO:0007669"/>
    <property type="project" value="TreeGrafter"/>
</dbReference>
<dbReference type="InterPro" id="IPR036465">
    <property type="entry name" value="vWFA_dom_sf"/>
</dbReference>
<dbReference type="Pfam" id="PF02809">
    <property type="entry name" value="UIM"/>
    <property type="match status" value="2"/>
</dbReference>
<evidence type="ECO:0000256" key="5">
    <source>
        <dbReference type="ARBA" id="ARBA00044341"/>
    </source>
</evidence>
<feature type="region of interest" description="Disordered" evidence="6">
    <location>
        <begin position="343"/>
        <end position="378"/>
    </location>
</feature>
<reference evidence="8 9" key="1">
    <citation type="journal article" date="2010" name="PLoS Biol.">
        <title>Multi-platform next-generation sequencing of the domestic turkey (Meleagris gallopavo): genome assembly and analysis.</title>
        <authorList>
            <person name="Dalloul R.A."/>
            <person name="Long J.A."/>
            <person name="Zimin A.V."/>
            <person name="Aslam L."/>
            <person name="Beal K."/>
            <person name="Blomberg L.A."/>
            <person name="Bouffard P."/>
            <person name="Burt D.W."/>
            <person name="Crasta O."/>
            <person name="Crooijmans R.P."/>
            <person name="Cooper K."/>
            <person name="Coulombe R.A."/>
            <person name="De S."/>
            <person name="Delany M.E."/>
            <person name="Dodgson J.B."/>
            <person name="Dong J.J."/>
            <person name="Evans C."/>
            <person name="Frederickson K.M."/>
            <person name="Flicek P."/>
            <person name="Florea L."/>
            <person name="Folkerts O."/>
            <person name="Groenen M.A."/>
            <person name="Harkins T.T."/>
            <person name="Herrero J."/>
            <person name="Hoffmann S."/>
            <person name="Megens H.J."/>
            <person name="Jiang A."/>
            <person name="de Jong P."/>
            <person name="Kaiser P."/>
            <person name="Kim H."/>
            <person name="Kim K.W."/>
            <person name="Kim S."/>
            <person name="Langenberger D."/>
            <person name="Lee M.K."/>
            <person name="Lee T."/>
            <person name="Mane S."/>
            <person name="Marcais G."/>
            <person name="Marz M."/>
            <person name="McElroy A.P."/>
            <person name="Modise T."/>
            <person name="Nefedov M."/>
            <person name="Notredame C."/>
            <person name="Paton I.R."/>
            <person name="Payne W.S."/>
            <person name="Pertea G."/>
            <person name="Prickett D."/>
            <person name="Puiu D."/>
            <person name="Qioa D."/>
            <person name="Raineri E."/>
            <person name="Ruffier M."/>
            <person name="Salzberg S.L."/>
            <person name="Schatz M.C."/>
            <person name="Scheuring C."/>
            <person name="Schmidt C.J."/>
            <person name="Schroeder S."/>
            <person name="Searle S.M."/>
            <person name="Smith E.J."/>
            <person name="Smith J."/>
            <person name="Sonstegard T.S."/>
            <person name="Stadler P.F."/>
            <person name="Tafer H."/>
            <person name="Tu Z.J."/>
            <person name="Van Tassell C.P."/>
            <person name="Vilella A.J."/>
            <person name="Williams K.P."/>
            <person name="Yorke J.A."/>
            <person name="Zhang L."/>
            <person name="Zhang H.B."/>
            <person name="Zhang X."/>
            <person name="Zhang Y."/>
            <person name="Reed K.M."/>
        </authorList>
    </citation>
    <scope>NUCLEOTIDE SEQUENCE [LARGE SCALE GENOMIC DNA]</scope>
</reference>
<dbReference type="InterPro" id="IPR049590">
    <property type="entry name" value="PSMD4_RAZUL-like"/>
</dbReference>
<dbReference type="GO" id="GO:0043161">
    <property type="term" value="P:proteasome-mediated ubiquitin-dependent protein catabolic process"/>
    <property type="evidence" value="ECO:0007669"/>
    <property type="project" value="TreeGrafter"/>
</dbReference>
<name>G1MQS4_MELGA</name>
<dbReference type="Gene3D" id="6.10.300.40">
    <property type="match status" value="1"/>
</dbReference>
<sequence>MVLESTMVCVDNSEYMRNGDFLPTRLQAQQDAVNIVCHSKTRSNPENNVGLITLANNCEVLTTLTPDTGRILSKLHTVQPKGKITFCTGIRVAHLALKHRQGKNHKMRIIAFVGSPVEDNEKDLVKLAKRLKKEKVNVDIINFGEEEANTDKLTAFINTLNGKDGTGSHLVTVPPGPSLADALISSPILAGEGAMLGLGASDFEFGVDPSADPELALALRVSMEEQRQRQEEEARRAAAASAAEAGIAATGGDGEGDSDDALLKMTITQQEFGRAGLPDLSSMTEEEQIAYAMQMSLQGAEFAQAEAADVDSSTAMDTSEPAKEEDDYDVMQDPEFLQSVLENLPGVDPNNEAIRNAMGSLASQASKEGKDKKEEDKK</sequence>
<evidence type="ECO:0000256" key="4">
    <source>
        <dbReference type="ARBA" id="ARBA00022942"/>
    </source>
</evidence>
<dbReference type="Proteomes" id="UP000001645">
    <property type="component" value="Chromosome 27"/>
</dbReference>
<dbReference type="CDD" id="cd01452">
    <property type="entry name" value="VWA_26S_proteasome_subunit"/>
    <property type="match status" value="1"/>
</dbReference>
<dbReference type="InParanoid" id="G1MQS4"/>
<evidence type="ECO:0000256" key="1">
    <source>
        <dbReference type="ARBA" id="ARBA00005574"/>
    </source>
</evidence>
<dbReference type="GO" id="GO:0005654">
    <property type="term" value="C:nucleoplasm"/>
    <property type="evidence" value="ECO:0007669"/>
    <property type="project" value="Ensembl"/>
</dbReference>
<feature type="region of interest" description="Disordered" evidence="6">
    <location>
        <begin position="223"/>
        <end position="260"/>
    </location>
</feature>
<evidence type="ECO:0000313" key="8">
    <source>
        <dbReference type="Ensembl" id="ENSMGAP00000000451.3"/>
    </source>
</evidence>
<organism evidence="8 9">
    <name type="scientific">Meleagris gallopavo</name>
    <name type="common">Wild turkey</name>
    <dbReference type="NCBI Taxonomy" id="9103"/>
    <lineage>
        <taxon>Eukaryota</taxon>
        <taxon>Metazoa</taxon>
        <taxon>Chordata</taxon>
        <taxon>Craniata</taxon>
        <taxon>Vertebrata</taxon>
        <taxon>Euteleostomi</taxon>
        <taxon>Archelosauria</taxon>
        <taxon>Archosauria</taxon>
        <taxon>Dinosauria</taxon>
        <taxon>Saurischia</taxon>
        <taxon>Theropoda</taxon>
        <taxon>Coelurosauria</taxon>
        <taxon>Aves</taxon>
        <taxon>Neognathae</taxon>
        <taxon>Galloanserae</taxon>
        <taxon>Galliformes</taxon>
        <taxon>Phasianidae</taxon>
        <taxon>Meleagridinae</taxon>
        <taxon>Meleagris</taxon>
    </lineage>
</organism>
<dbReference type="Bgee" id="ENSMGAG00000001020">
    <property type="expression patterns" value="Expressed in pectoralis major and 17 other cell types or tissues"/>
</dbReference>
<dbReference type="SMART" id="SM00726">
    <property type="entry name" value="UIM"/>
    <property type="match status" value="2"/>
</dbReference>
<reference evidence="8" key="3">
    <citation type="submission" date="2025-09" db="UniProtKB">
        <authorList>
            <consortium name="Ensembl"/>
        </authorList>
    </citation>
    <scope>IDENTIFICATION</scope>
</reference>
<dbReference type="PANTHER" id="PTHR10223">
    <property type="entry name" value="26S PROTEASOME NON-ATPASE REGULATORY SUBUNIT 4"/>
    <property type="match status" value="1"/>
</dbReference>
<evidence type="ECO:0000256" key="6">
    <source>
        <dbReference type="SAM" id="MobiDB-lite"/>
    </source>
</evidence>
<comment type="similarity">
    <text evidence="1">Belongs to the proteasome subunit S5A family.</text>
</comment>
<dbReference type="PROSITE" id="PS50330">
    <property type="entry name" value="UIM"/>
    <property type="match status" value="2"/>
</dbReference>
<dbReference type="GeneTree" id="ENSGT00530000064050"/>
<dbReference type="AlphaFoldDB" id="G1MQS4"/>
<keyword evidence="9" id="KW-1185">Reference proteome</keyword>
<dbReference type="GO" id="GO:0042802">
    <property type="term" value="F:identical protein binding"/>
    <property type="evidence" value="ECO:0007669"/>
    <property type="project" value="Ensembl"/>
</dbReference>
<keyword evidence="3" id="KW-0677">Repeat</keyword>
<dbReference type="SUPFAM" id="SSF53300">
    <property type="entry name" value="vWA-like"/>
    <property type="match status" value="1"/>
</dbReference>
<dbReference type="Gene3D" id="6.10.250.380">
    <property type="match status" value="1"/>
</dbReference>
<feature type="compositionally biased region" description="Basic and acidic residues" evidence="6">
    <location>
        <begin position="367"/>
        <end position="378"/>
    </location>
</feature>
<dbReference type="Pfam" id="PF13519">
    <property type="entry name" value="VWA_2"/>
    <property type="match status" value="1"/>
</dbReference>
<dbReference type="InterPro" id="IPR003903">
    <property type="entry name" value="UIM_dom"/>
</dbReference>
<protein>
    <recommendedName>
        <fullName evidence="2">26S proteasome non-ATPase regulatory subunit 4</fullName>
    </recommendedName>
    <alternativeName>
        <fullName evidence="5">26S proteasome regulatory subunit RPN10</fullName>
    </alternativeName>
</protein>
<evidence type="ECO:0000256" key="2">
    <source>
        <dbReference type="ARBA" id="ARBA00014934"/>
    </source>
</evidence>
<dbReference type="Ensembl" id="ENSMGAT00000001091.3">
    <property type="protein sequence ID" value="ENSMGAP00000000451.3"/>
    <property type="gene ID" value="ENSMGAG00000001020.3"/>
</dbReference>
<reference evidence="8" key="2">
    <citation type="submission" date="2025-08" db="UniProtKB">
        <authorList>
            <consortium name="Ensembl"/>
        </authorList>
    </citation>
    <scope>IDENTIFICATION</scope>
</reference>
<feature type="compositionally biased region" description="Low complexity" evidence="6">
    <location>
        <begin position="237"/>
        <end position="250"/>
    </location>
</feature>
<dbReference type="Gene3D" id="3.40.50.410">
    <property type="entry name" value="von Willebrand factor, type A domain"/>
    <property type="match status" value="1"/>
</dbReference>
<evidence type="ECO:0000313" key="9">
    <source>
        <dbReference type="Proteomes" id="UP000001645"/>
    </source>
</evidence>
<feature type="domain" description="VWFA" evidence="7">
    <location>
        <begin position="5"/>
        <end position="188"/>
    </location>
</feature>
<proteinExistence type="inferred from homology"/>
<feature type="region of interest" description="Disordered" evidence="6">
    <location>
        <begin position="309"/>
        <end position="330"/>
    </location>
</feature>
<dbReference type="SMART" id="SM00327">
    <property type="entry name" value="VWA"/>
    <property type="match status" value="1"/>
</dbReference>
<evidence type="ECO:0000256" key="3">
    <source>
        <dbReference type="ARBA" id="ARBA00022737"/>
    </source>
</evidence>
<keyword evidence="4" id="KW-0647">Proteasome</keyword>
<dbReference type="CDD" id="cd22297">
    <property type="entry name" value="PSMD4_RAZUL"/>
    <property type="match status" value="1"/>
</dbReference>
<dbReference type="FunFam" id="3.40.50.410:FF:000005">
    <property type="entry name" value="26S proteasome non-ATPase regulatory subunit 4"/>
    <property type="match status" value="1"/>
</dbReference>